<evidence type="ECO:0000256" key="10">
    <source>
        <dbReference type="SAM" id="MobiDB-lite"/>
    </source>
</evidence>
<dbReference type="InterPro" id="IPR019787">
    <property type="entry name" value="Znf_PHD-finger"/>
</dbReference>
<keyword evidence="3" id="KW-0677">Repeat</keyword>
<evidence type="ECO:0000256" key="5">
    <source>
        <dbReference type="ARBA" id="ARBA00022833"/>
    </source>
</evidence>
<feature type="domain" description="PHD-type" evidence="11">
    <location>
        <begin position="89"/>
        <end position="139"/>
    </location>
</feature>
<evidence type="ECO:0000256" key="3">
    <source>
        <dbReference type="ARBA" id="ARBA00022737"/>
    </source>
</evidence>
<feature type="region of interest" description="Disordered" evidence="10">
    <location>
        <begin position="364"/>
        <end position="409"/>
    </location>
</feature>
<gene>
    <name evidence="12" type="primary">KMT2D_1</name>
    <name evidence="12" type="ORF">N1851_005848</name>
</gene>
<evidence type="ECO:0000256" key="8">
    <source>
        <dbReference type="ARBA" id="ARBA00023242"/>
    </source>
</evidence>
<dbReference type="PANTHER" id="PTHR45888">
    <property type="entry name" value="HL01030P-RELATED"/>
    <property type="match status" value="1"/>
</dbReference>
<dbReference type="GO" id="GO:0042800">
    <property type="term" value="F:histone H3K4 methyltransferase activity"/>
    <property type="evidence" value="ECO:0007669"/>
    <property type="project" value="TreeGrafter"/>
</dbReference>
<dbReference type="InterPro" id="IPR011011">
    <property type="entry name" value="Znf_FYVE_PHD"/>
</dbReference>
<evidence type="ECO:0000313" key="13">
    <source>
        <dbReference type="Proteomes" id="UP001174136"/>
    </source>
</evidence>
<dbReference type="SUPFAM" id="SSF57903">
    <property type="entry name" value="FYVE/PHD zinc finger"/>
    <property type="match status" value="3"/>
</dbReference>
<reference evidence="12" key="1">
    <citation type="journal article" date="2023" name="Front. Mar. Sci.">
        <title>A new Merluccius polli reference genome to investigate the effects of global change in West African waters.</title>
        <authorList>
            <person name="Mateo J.L."/>
            <person name="Blanco-Fernandez C."/>
            <person name="Garcia-Vazquez E."/>
            <person name="Machado-Schiaffino G."/>
        </authorList>
    </citation>
    <scope>NUCLEOTIDE SEQUENCE</scope>
    <source>
        <strain evidence="12">C29</strain>
        <tissue evidence="12">Fin</tissue>
    </source>
</reference>
<keyword evidence="5" id="KW-0862">Zinc</keyword>
<evidence type="ECO:0000256" key="1">
    <source>
        <dbReference type="ARBA" id="ARBA00004123"/>
    </source>
</evidence>
<keyword evidence="13" id="KW-1185">Reference proteome</keyword>
<feature type="compositionally biased region" description="Basic and acidic residues" evidence="10">
    <location>
        <begin position="364"/>
        <end position="377"/>
    </location>
</feature>
<dbReference type="InterPro" id="IPR013083">
    <property type="entry name" value="Znf_RING/FYVE/PHD"/>
</dbReference>
<dbReference type="EMBL" id="JAOPHQ010000932">
    <property type="protein sequence ID" value="KAK0152623.1"/>
    <property type="molecule type" value="Genomic_DNA"/>
</dbReference>
<keyword evidence="7" id="KW-0804">Transcription</keyword>
<keyword evidence="6" id="KW-0805">Transcription regulation</keyword>
<evidence type="ECO:0000256" key="9">
    <source>
        <dbReference type="PROSITE-ProRule" id="PRU00146"/>
    </source>
</evidence>
<protein>
    <submittedName>
        <fullName evidence="12">Histone-lysine N-methyltransferase 2D</fullName>
    </submittedName>
</protein>
<dbReference type="Proteomes" id="UP001174136">
    <property type="component" value="Unassembled WGS sequence"/>
</dbReference>
<keyword evidence="4 9" id="KW-0863">Zinc-finger</keyword>
<dbReference type="InterPro" id="IPR001965">
    <property type="entry name" value="Znf_PHD"/>
</dbReference>
<dbReference type="InterPro" id="IPR019786">
    <property type="entry name" value="Zinc_finger_PHD-type_CS"/>
</dbReference>
<feature type="region of interest" description="Disordered" evidence="10">
    <location>
        <begin position="295"/>
        <end position="324"/>
    </location>
</feature>
<dbReference type="SMART" id="SM00249">
    <property type="entry name" value="PHD"/>
    <property type="match status" value="3"/>
</dbReference>
<evidence type="ECO:0000256" key="2">
    <source>
        <dbReference type="ARBA" id="ARBA00022723"/>
    </source>
</evidence>
<dbReference type="GO" id="GO:0045944">
    <property type="term" value="P:positive regulation of transcription by RNA polymerase II"/>
    <property type="evidence" value="ECO:0007669"/>
    <property type="project" value="TreeGrafter"/>
</dbReference>
<dbReference type="PROSITE" id="PS01359">
    <property type="entry name" value="ZF_PHD_1"/>
    <property type="match status" value="2"/>
</dbReference>
<name>A0AA47N562_MERPO</name>
<dbReference type="Pfam" id="PF00628">
    <property type="entry name" value="PHD"/>
    <property type="match status" value="3"/>
</dbReference>
<dbReference type="AlphaFoldDB" id="A0AA47N562"/>
<dbReference type="FunFam" id="3.30.40.10:FF:000070">
    <property type="entry name" value="Histone-lysine N-methyltransferase"/>
    <property type="match status" value="1"/>
</dbReference>
<dbReference type="Gene3D" id="3.30.40.10">
    <property type="entry name" value="Zinc/RING finger domain, C3HC4 (zinc finger)"/>
    <property type="match status" value="3"/>
</dbReference>
<keyword evidence="2" id="KW-0479">Metal-binding</keyword>
<dbReference type="PROSITE" id="PS50016">
    <property type="entry name" value="ZF_PHD_2"/>
    <property type="match status" value="3"/>
</dbReference>
<dbReference type="GO" id="GO:0044666">
    <property type="term" value="C:MLL3/4 complex"/>
    <property type="evidence" value="ECO:0007669"/>
    <property type="project" value="TreeGrafter"/>
</dbReference>
<feature type="domain" description="PHD-type" evidence="11">
    <location>
        <begin position="166"/>
        <end position="221"/>
    </location>
</feature>
<comment type="subcellular location">
    <subcellularLocation>
        <location evidence="1">Nucleus</location>
    </subcellularLocation>
</comment>
<evidence type="ECO:0000256" key="4">
    <source>
        <dbReference type="ARBA" id="ARBA00022771"/>
    </source>
</evidence>
<evidence type="ECO:0000259" key="11">
    <source>
        <dbReference type="PROSITE" id="PS50016"/>
    </source>
</evidence>
<evidence type="ECO:0000256" key="7">
    <source>
        <dbReference type="ARBA" id="ARBA00023163"/>
    </source>
</evidence>
<accession>A0AA47N562</accession>
<dbReference type="GO" id="GO:0008270">
    <property type="term" value="F:zinc ion binding"/>
    <property type="evidence" value="ECO:0007669"/>
    <property type="project" value="UniProtKB-KW"/>
</dbReference>
<evidence type="ECO:0000256" key="6">
    <source>
        <dbReference type="ARBA" id="ARBA00023015"/>
    </source>
</evidence>
<dbReference type="FunFam" id="3.30.40.10:FF:000049">
    <property type="entry name" value="Histone-lysine N-methyltransferase"/>
    <property type="match status" value="1"/>
</dbReference>
<evidence type="ECO:0000313" key="12">
    <source>
        <dbReference type="EMBL" id="KAK0152623.1"/>
    </source>
</evidence>
<organism evidence="12 13">
    <name type="scientific">Merluccius polli</name>
    <name type="common">Benguela hake</name>
    <name type="synonym">Merluccius cadenati</name>
    <dbReference type="NCBI Taxonomy" id="89951"/>
    <lineage>
        <taxon>Eukaryota</taxon>
        <taxon>Metazoa</taxon>
        <taxon>Chordata</taxon>
        <taxon>Craniata</taxon>
        <taxon>Vertebrata</taxon>
        <taxon>Euteleostomi</taxon>
        <taxon>Actinopterygii</taxon>
        <taxon>Neopterygii</taxon>
        <taxon>Teleostei</taxon>
        <taxon>Neoteleostei</taxon>
        <taxon>Acanthomorphata</taxon>
        <taxon>Zeiogadaria</taxon>
        <taxon>Gadariae</taxon>
        <taxon>Gadiformes</taxon>
        <taxon>Gadoidei</taxon>
        <taxon>Merlucciidae</taxon>
        <taxon>Merluccius</taxon>
    </lineage>
</organism>
<dbReference type="FunFam" id="3.30.40.10:FF:001142">
    <property type="entry name" value="Histone-lysine N-methyltransferase"/>
    <property type="match status" value="1"/>
</dbReference>
<dbReference type="PANTHER" id="PTHR45888:SF2">
    <property type="entry name" value="HISTONE-LYSINE N-METHYLTRANSFERASE 2D"/>
    <property type="match status" value="1"/>
</dbReference>
<dbReference type="GO" id="GO:0003713">
    <property type="term" value="F:transcription coactivator activity"/>
    <property type="evidence" value="ECO:0007669"/>
    <property type="project" value="TreeGrafter"/>
</dbReference>
<sequence>MTAETGHNKEDGGEVEEEDDAMQNTVVLFSNTDKFVLLQDMCVVCGSFGKGAEGQLLACAQCAQCYHPYCVNSKITKMMLRKGWRCLECIVCEVCGKASDPSRLLLCDDCDVSYHTYCLAPPLHTVPKGGWKCKWCVSCVQCGSNSPGFHCEWQNNYTHCGPCASLVTCPVCRDNFLEEELLLQCQHCDRWVHAVCESLYTEDEVEQASDEGFACTSCTPYVPKPVVVESAIMASIKIKEPEPQFYRLEGVWLTESGMSLLRSISMSPLHKRRQRRSRLGGGLCGDGGGLCGEGGDGLELKDGEGDGDEGKGWHSPSCKRNPQKIHNNKQIHRVFKSHFALIKFHYAPSASSVLGCGEPMDCETKMEPPGSPERELGAEGEGPGYCDGVKGGAEETEDSKKRKRKPYRPGIGGFMVRQRKCHTRIKKGFFAQLAGETTLDGQPLERTIEEDQQPFFIFSLSSVCSLSLARCFSGSSGTTTQLPISLKQEAFFGKTLIDMSKKAVMIPPVQRPGMCPSRPPEPALPGVKPATQEGMCPYVLDMKSLIGYIDLLNQTVDAYFHDLILPFPPQLKLRIG</sequence>
<proteinExistence type="predicted"/>
<feature type="compositionally biased region" description="Basic and acidic residues" evidence="10">
    <location>
        <begin position="298"/>
        <end position="312"/>
    </location>
</feature>
<dbReference type="CDD" id="cd15513">
    <property type="entry name" value="PHD5_KMT2C_like"/>
    <property type="match status" value="1"/>
</dbReference>
<keyword evidence="8" id="KW-0539">Nucleus</keyword>
<feature type="compositionally biased region" description="Gly residues" evidence="10">
    <location>
        <begin position="379"/>
        <end position="391"/>
    </location>
</feature>
<comment type="caution">
    <text evidence="12">The sequence shown here is derived from an EMBL/GenBank/DDBJ whole genome shotgun (WGS) entry which is preliminary data.</text>
</comment>
<feature type="domain" description="PHD-type" evidence="11">
    <location>
        <begin position="39"/>
        <end position="92"/>
    </location>
</feature>